<evidence type="ECO:0000256" key="2">
    <source>
        <dbReference type="SAM" id="MobiDB-lite"/>
    </source>
</evidence>
<dbReference type="PROSITE" id="PS50127">
    <property type="entry name" value="UBC_2"/>
    <property type="match status" value="1"/>
</dbReference>
<accession>A0A8H7T7V0</accession>
<reference evidence="4" key="1">
    <citation type="submission" date="2021-02" db="EMBL/GenBank/DDBJ databases">
        <title>Genome sequence Cadophora malorum strain M34.</title>
        <authorList>
            <person name="Stefanovic E."/>
            <person name="Vu D."/>
            <person name="Scully C."/>
            <person name="Dijksterhuis J."/>
            <person name="Roader J."/>
            <person name="Houbraken J."/>
        </authorList>
    </citation>
    <scope>NUCLEOTIDE SEQUENCE</scope>
    <source>
        <strain evidence="4">M34</strain>
    </source>
</reference>
<organism evidence="4 5">
    <name type="scientific">Cadophora malorum</name>
    <dbReference type="NCBI Taxonomy" id="108018"/>
    <lineage>
        <taxon>Eukaryota</taxon>
        <taxon>Fungi</taxon>
        <taxon>Dikarya</taxon>
        <taxon>Ascomycota</taxon>
        <taxon>Pezizomycotina</taxon>
        <taxon>Leotiomycetes</taxon>
        <taxon>Helotiales</taxon>
        <taxon>Ploettnerulaceae</taxon>
        <taxon>Cadophora</taxon>
    </lineage>
</organism>
<dbReference type="SUPFAM" id="SSF54495">
    <property type="entry name" value="UBC-like"/>
    <property type="match status" value="1"/>
</dbReference>
<keyword evidence="1" id="KW-0833">Ubl conjugation pathway</keyword>
<feature type="compositionally biased region" description="Basic and acidic residues" evidence="2">
    <location>
        <begin position="189"/>
        <end position="206"/>
    </location>
</feature>
<gene>
    <name evidence="4" type="ORF">IFR04_012304</name>
</gene>
<dbReference type="Gene3D" id="3.10.110.10">
    <property type="entry name" value="Ubiquitin Conjugating Enzyme"/>
    <property type="match status" value="1"/>
</dbReference>
<dbReference type="AlphaFoldDB" id="A0A8H7T7V0"/>
<dbReference type="FunFam" id="3.10.110.10:FF:000093">
    <property type="entry name" value="Ubiquitin conjugating enzyme (UbcF), putative"/>
    <property type="match status" value="1"/>
</dbReference>
<evidence type="ECO:0000256" key="1">
    <source>
        <dbReference type="ARBA" id="ARBA00022786"/>
    </source>
</evidence>
<name>A0A8H7T7V0_9HELO</name>
<keyword evidence="5" id="KW-1185">Reference proteome</keyword>
<dbReference type="PANTHER" id="PTHR24067">
    <property type="entry name" value="UBIQUITIN-CONJUGATING ENZYME E2"/>
    <property type="match status" value="1"/>
</dbReference>
<sequence length="323" mass="34937">MATPKFNSKSPTIKRILREAQELANSPSPDFHAAPASDADLFDWHFTLRGPPSSAFSTGIYHGRIVLPPTYPLRPPSFRFLTPSGRFEVNREICLSISGHHEETWMPAWGVRTALVALRSFMETDVKGQLGGMECSASEREKIAKNTPGWKCSVCAKTNGEIMKEAEEAAKEEGEVEEVEVPKELSMGYKDEMGGKVKTEKEKPEEEMQEAETVARRSSMTDSEAALAEGFVNTGLDGAEDPNHAPAASSSTTTYPPARPAQTAPRPTGASIPNAPRAAVANAYPAQIAQRVSNDGVPVWVDRAIGAITLCLVALFLKVLLGL</sequence>
<evidence type="ECO:0000313" key="5">
    <source>
        <dbReference type="Proteomes" id="UP000664132"/>
    </source>
</evidence>
<dbReference type="EMBL" id="JAFJYH010000259">
    <property type="protein sequence ID" value="KAG4414556.1"/>
    <property type="molecule type" value="Genomic_DNA"/>
</dbReference>
<comment type="caution">
    <text evidence="4">The sequence shown here is derived from an EMBL/GenBank/DDBJ whole genome shotgun (WGS) entry which is preliminary data.</text>
</comment>
<dbReference type="InterPro" id="IPR050113">
    <property type="entry name" value="Ub_conjugating_enzyme"/>
</dbReference>
<proteinExistence type="predicted"/>
<feature type="compositionally biased region" description="Low complexity" evidence="2">
    <location>
        <begin position="252"/>
        <end position="274"/>
    </location>
</feature>
<dbReference type="InterPro" id="IPR016135">
    <property type="entry name" value="UBQ-conjugating_enzyme/RWD"/>
</dbReference>
<dbReference type="Proteomes" id="UP000664132">
    <property type="component" value="Unassembled WGS sequence"/>
</dbReference>
<feature type="region of interest" description="Disordered" evidence="2">
    <location>
        <begin position="166"/>
        <end position="222"/>
    </location>
</feature>
<dbReference type="SMART" id="SM00212">
    <property type="entry name" value="UBCc"/>
    <property type="match status" value="1"/>
</dbReference>
<feature type="region of interest" description="Disordered" evidence="2">
    <location>
        <begin position="234"/>
        <end position="274"/>
    </location>
</feature>
<dbReference type="InterPro" id="IPR000608">
    <property type="entry name" value="UBC"/>
</dbReference>
<dbReference type="Pfam" id="PF00179">
    <property type="entry name" value="UQ_con"/>
    <property type="match status" value="1"/>
</dbReference>
<dbReference type="CDD" id="cd23799">
    <property type="entry name" value="UBCc_UBE2J"/>
    <property type="match status" value="1"/>
</dbReference>
<feature type="domain" description="UBC core" evidence="3">
    <location>
        <begin position="11"/>
        <end position="163"/>
    </location>
</feature>
<evidence type="ECO:0000313" key="4">
    <source>
        <dbReference type="EMBL" id="KAG4414556.1"/>
    </source>
</evidence>
<protein>
    <recommendedName>
        <fullName evidence="3">UBC core domain-containing protein</fullName>
    </recommendedName>
</protein>
<evidence type="ECO:0000259" key="3">
    <source>
        <dbReference type="PROSITE" id="PS50127"/>
    </source>
</evidence>
<dbReference type="OrthoDB" id="1158011at2759"/>